<feature type="compositionally biased region" description="Basic residues" evidence="3">
    <location>
        <begin position="354"/>
        <end position="366"/>
    </location>
</feature>
<evidence type="ECO:0000259" key="5">
    <source>
        <dbReference type="PROSITE" id="PS51194"/>
    </source>
</evidence>
<feature type="compositionally biased region" description="Gly residues" evidence="3">
    <location>
        <begin position="94"/>
        <end position="103"/>
    </location>
</feature>
<dbReference type="InterPro" id="IPR014001">
    <property type="entry name" value="Helicase_ATP-bd"/>
</dbReference>
<feature type="compositionally biased region" description="Basic and acidic residues" evidence="3">
    <location>
        <begin position="197"/>
        <end position="212"/>
    </location>
</feature>
<dbReference type="InterPro" id="IPR038718">
    <property type="entry name" value="SNF2-like_sf"/>
</dbReference>
<comment type="caution">
    <text evidence="6">The sequence shown here is derived from an EMBL/GenBank/DDBJ whole genome shotgun (WGS) entry which is preliminary data.</text>
</comment>
<dbReference type="SUPFAM" id="SSF52540">
    <property type="entry name" value="P-loop containing nucleoside triphosphate hydrolases"/>
    <property type="match status" value="2"/>
</dbReference>
<dbReference type="InterPro" id="IPR027417">
    <property type="entry name" value="P-loop_NTPase"/>
</dbReference>
<keyword evidence="2" id="KW-0175">Coiled coil</keyword>
<dbReference type="PROSITE" id="PS51192">
    <property type="entry name" value="HELICASE_ATP_BIND_1"/>
    <property type="match status" value="1"/>
</dbReference>
<dbReference type="SMART" id="SM00487">
    <property type="entry name" value="DEXDc"/>
    <property type="match status" value="1"/>
</dbReference>
<dbReference type="CDD" id="cd17919">
    <property type="entry name" value="DEXHc_Snf"/>
    <property type="match status" value="1"/>
</dbReference>
<sequence>MEMVLMKKDNPFASYAAGSAGVGGNGGGWLSINRDESDVRRNRAIAEEARRAARARSRGAGGGGGVGRGGVVGGGRGGAAGGGKCGGRRRRARGGAGGGTGGGSRREKKTRLADDDFAIDDSDEISFVEDEGDDDSDDDGDFIVHSDDDDGGVDDDEEEVEEEDDWNSDIEDEDSDFGVDKRRQKKGKRKDTTTITKKNEKGDGKGVNGEKKSKTKTRITTRAKKSIRKPPDEEEEKDDDIDDDIEDYSPMPPSRRIGGRTHIHNRYVESPISIDDDDIDDEGGEGINDASMDDIYADDDRASLGKDNARRSKYFINDARTTSNDVDDDGEEKKAEDDDDLDTTIVGDVVAANGRKRHRGGGGKGRRIMDDDSSDEYDGDEKEESNDALLFEKKSTNGMPHEENDDDDNLSDTPQKKSPRGTDGGRVIATPAFNPDDYVDDDDEARAISEAIRASMHDQNDIGGGRKLQQKQQQQQEQQRKRLKKKKLAPSSSSLECIKVASPARDYGVVRLKEKKSKVIYRDDIELLKDSDDDENNDEVEEAYEALDEEEQTAAQVLAEANALSARIIKIVKGWYGGGGGGDGGGEDNDEGVNSNEGDKVKGLILGDDEGALCLGGGTGGGVGGSGREGEGDASTIDDEMWISKETMVGILPNVKLAEYQLLGVNWMALLNRTKFGTGKTSRNVSGILADEMGLGKTVQTIAFLAWLNHQNKGGVDGWPSSSFTTSPSRRPHLIVVPASVLSNWMNEFEKFAPDMIVYKYHGNQVEREEIRELMDQKFVSGNDPLDAVLTTFSYFSSDSNKGDRSFLRKFNFDYLVVDEGHTLKNPKGLRYQNLNKFQTRSRLLLTGTPVQNSPKELMSLLCFLMPLFDRKTKSSKRKRGYDNDSDDDNDGGERMLEYFVQLEGGSDDAMAYRKLKQLFAPFVLRRKKEDVSSQILPPKTREVVIVPMDEITQEAYNSIISSHVKARKEKGSGADSQDVAAQKHLFTALRKAANHPLLLRNRFKSEEEKMTLSHLALNYRFFGNDASCTLQLVRDELDKFSDYEIHCAAIQMIEENPERKEHLEGFTLMEDDLFCSPKFVRLRTLLPELIGKGHRILLFSQWTKILDLMGHLLQSLQLDNYLRLDGQTAVSERQDLIDKFTNDPTIPVFLLSTRAGGMGLNLTAADVCILHDLDFNPFNDRQAEDRCHRIGQTKPVFIIKMVTEGTVDEDIYKIQERKSKMNDAIMEKGNDKKQNKSESTEMCRLANAAVERFLKSPIKSSTCSTT</sequence>
<feature type="compositionally biased region" description="Basic residues" evidence="3">
    <location>
        <begin position="213"/>
        <end position="228"/>
    </location>
</feature>
<dbReference type="Proteomes" id="UP001530377">
    <property type="component" value="Unassembled WGS sequence"/>
</dbReference>
<dbReference type="CDD" id="cd18793">
    <property type="entry name" value="SF2_C_SNF"/>
    <property type="match status" value="1"/>
</dbReference>
<feature type="compositionally biased region" description="Acidic residues" evidence="3">
    <location>
        <begin position="115"/>
        <end position="177"/>
    </location>
</feature>
<evidence type="ECO:0000259" key="4">
    <source>
        <dbReference type="PROSITE" id="PS51192"/>
    </source>
</evidence>
<protein>
    <submittedName>
        <fullName evidence="6">Uncharacterized protein</fullName>
    </submittedName>
</protein>
<evidence type="ECO:0000256" key="1">
    <source>
        <dbReference type="ARBA" id="ARBA00022801"/>
    </source>
</evidence>
<dbReference type="InterPro" id="IPR049730">
    <property type="entry name" value="SNF2/RAD54-like_C"/>
</dbReference>
<keyword evidence="7" id="KW-1185">Reference proteome</keyword>
<dbReference type="Gene3D" id="3.40.50.10810">
    <property type="entry name" value="Tandem AAA-ATPase domain"/>
    <property type="match status" value="1"/>
</dbReference>
<dbReference type="GO" id="GO:0016787">
    <property type="term" value="F:hydrolase activity"/>
    <property type="evidence" value="ECO:0007669"/>
    <property type="project" value="UniProtKB-KW"/>
</dbReference>
<dbReference type="InterPro" id="IPR001650">
    <property type="entry name" value="Helicase_C-like"/>
</dbReference>
<feature type="compositionally biased region" description="Basic and acidic residues" evidence="3">
    <location>
        <begin position="298"/>
        <end position="310"/>
    </location>
</feature>
<name>A0ABD3SEJ8_9STRA</name>
<proteinExistence type="predicted"/>
<dbReference type="EMBL" id="JALLPB020000050">
    <property type="protein sequence ID" value="KAL3822962.1"/>
    <property type="molecule type" value="Genomic_DNA"/>
</dbReference>
<keyword evidence="1" id="KW-0378">Hydrolase</keyword>
<evidence type="ECO:0000256" key="3">
    <source>
        <dbReference type="SAM" id="MobiDB-lite"/>
    </source>
</evidence>
<feature type="compositionally biased region" description="Acidic residues" evidence="3">
    <location>
        <begin position="274"/>
        <end position="284"/>
    </location>
</feature>
<dbReference type="PROSITE" id="PS51194">
    <property type="entry name" value="HELICASE_CTER"/>
    <property type="match status" value="1"/>
</dbReference>
<evidence type="ECO:0000313" key="7">
    <source>
        <dbReference type="Proteomes" id="UP001530377"/>
    </source>
</evidence>
<organism evidence="6 7">
    <name type="scientific">Cyclostephanos tholiformis</name>
    <dbReference type="NCBI Taxonomy" id="382380"/>
    <lineage>
        <taxon>Eukaryota</taxon>
        <taxon>Sar</taxon>
        <taxon>Stramenopiles</taxon>
        <taxon>Ochrophyta</taxon>
        <taxon>Bacillariophyta</taxon>
        <taxon>Coscinodiscophyceae</taxon>
        <taxon>Thalassiosirophycidae</taxon>
        <taxon>Stephanodiscales</taxon>
        <taxon>Stephanodiscaceae</taxon>
        <taxon>Cyclostephanos</taxon>
    </lineage>
</organism>
<evidence type="ECO:0000313" key="6">
    <source>
        <dbReference type="EMBL" id="KAL3822962.1"/>
    </source>
</evidence>
<dbReference type="Gene3D" id="3.40.50.300">
    <property type="entry name" value="P-loop containing nucleotide triphosphate hydrolases"/>
    <property type="match status" value="1"/>
</dbReference>
<dbReference type="InterPro" id="IPR000330">
    <property type="entry name" value="SNF2_N"/>
</dbReference>
<feature type="compositionally biased region" description="Acidic residues" evidence="3">
    <location>
        <begin position="232"/>
        <end position="247"/>
    </location>
</feature>
<feature type="compositionally biased region" description="Gly residues" evidence="3">
    <location>
        <begin position="59"/>
        <end position="85"/>
    </location>
</feature>
<dbReference type="Pfam" id="PF00176">
    <property type="entry name" value="SNF2-rel_dom"/>
    <property type="match status" value="1"/>
</dbReference>
<feature type="domain" description="Helicase C-terminal" evidence="5">
    <location>
        <begin position="1082"/>
        <end position="1238"/>
    </location>
</feature>
<accession>A0ABD3SEJ8</accession>
<evidence type="ECO:0000256" key="2">
    <source>
        <dbReference type="SAM" id="Coils"/>
    </source>
</evidence>
<feature type="region of interest" description="Disordered" evidence="3">
    <location>
        <begin position="48"/>
        <end position="493"/>
    </location>
</feature>
<reference evidence="6 7" key="1">
    <citation type="submission" date="2024-10" db="EMBL/GenBank/DDBJ databases">
        <title>Updated reference genomes for cyclostephanoid diatoms.</title>
        <authorList>
            <person name="Roberts W.R."/>
            <person name="Alverson A.J."/>
        </authorList>
    </citation>
    <scope>NUCLEOTIDE SEQUENCE [LARGE SCALE GENOMIC DNA]</scope>
    <source>
        <strain evidence="6 7">AJA228-03</strain>
    </source>
</reference>
<dbReference type="PANTHER" id="PTHR10799">
    <property type="entry name" value="SNF2/RAD54 HELICASE FAMILY"/>
    <property type="match status" value="1"/>
</dbReference>
<gene>
    <name evidence="6" type="ORF">ACHAXA_011677</name>
</gene>
<feature type="domain" description="Helicase ATP-binding" evidence="4">
    <location>
        <begin position="678"/>
        <end position="868"/>
    </location>
</feature>
<feature type="coiled-coil region" evidence="2">
    <location>
        <begin position="537"/>
        <end position="567"/>
    </location>
</feature>
<dbReference type="AlphaFoldDB" id="A0ABD3SEJ8"/>
<dbReference type="Pfam" id="PF00271">
    <property type="entry name" value="Helicase_C"/>
    <property type="match status" value="1"/>
</dbReference>
<dbReference type="SMART" id="SM00490">
    <property type="entry name" value="HELICc"/>
    <property type="match status" value="1"/>
</dbReference>
<feature type="compositionally biased region" description="Acidic residues" evidence="3">
    <location>
        <begin position="371"/>
        <end position="386"/>
    </location>
</feature>